<name>A0A5Q2N088_9FIRM</name>
<evidence type="ECO:0000313" key="1">
    <source>
        <dbReference type="EMBL" id="QGG47691.1"/>
    </source>
</evidence>
<proteinExistence type="predicted"/>
<dbReference type="EMBL" id="CP045875">
    <property type="protein sequence ID" value="QGG47691.1"/>
    <property type="molecule type" value="Genomic_DNA"/>
</dbReference>
<accession>A0A5Q2N088</accession>
<evidence type="ECO:0000313" key="2">
    <source>
        <dbReference type="Proteomes" id="UP000366051"/>
    </source>
</evidence>
<dbReference type="KEGG" id="hcv:FTV88_1591"/>
<dbReference type="AlphaFoldDB" id="A0A5Q2N088"/>
<sequence>MKKIIDNRGEEHEWMLIIATVCSFITFRKISKLERYKNKLKGIYKPY</sequence>
<gene>
    <name evidence="1" type="ORF">FTV88_1591</name>
</gene>
<dbReference type="Proteomes" id="UP000366051">
    <property type="component" value="Chromosome"/>
</dbReference>
<reference evidence="2" key="1">
    <citation type="submission" date="2019-11" db="EMBL/GenBank/DDBJ databases">
        <title>Genome sequence of Heliorestis convoluta strain HH, an alkaliphilic and minimalistic phototrophic bacterium from a soda lake in Egypt.</title>
        <authorList>
            <person name="Dewey E.D."/>
            <person name="Stokes L.M."/>
            <person name="Burchell B.M."/>
            <person name="Shaffer K.N."/>
            <person name="Huntington A.M."/>
            <person name="Baker J.M."/>
            <person name="Nadendla S."/>
            <person name="Giglio M.G."/>
            <person name="Touchman J.W."/>
            <person name="Blankenship R.E."/>
            <person name="Madigan M.T."/>
            <person name="Sattley W.M."/>
        </authorList>
    </citation>
    <scope>NUCLEOTIDE SEQUENCE [LARGE SCALE GENOMIC DNA]</scope>
    <source>
        <strain evidence="2">HH</strain>
    </source>
</reference>
<organism evidence="1 2">
    <name type="scientific">Heliorestis convoluta</name>
    <dbReference type="NCBI Taxonomy" id="356322"/>
    <lineage>
        <taxon>Bacteria</taxon>
        <taxon>Bacillati</taxon>
        <taxon>Bacillota</taxon>
        <taxon>Clostridia</taxon>
        <taxon>Eubacteriales</taxon>
        <taxon>Heliobacteriaceae</taxon>
        <taxon>Heliorestis</taxon>
    </lineage>
</organism>
<protein>
    <submittedName>
        <fullName evidence="1">Uncharacterized protein</fullName>
    </submittedName>
</protein>
<keyword evidence="2" id="KW-1185">Reference proteome</keyword>